<dbReference type="AlphaFoldDB" id="A0A7K4BZZ6"/>
<name>A0A7K4BZZ6_9ARCH</name>
<evidence type="ECO:0000256" key="2">
    <source>
        <dbReference type="HAMAP-Rule" id="MF_00755"/>
    </source>
</evidence>
<comment type="subunit">
    <text evidence="2">Consists of a catalytic RNA component and at least 4-5 protein subunits.</text>
</comment>
<sequence>MKITKSKKATIPAAHRDKKRYVLFEVLNADLGEKDFYFGFWIELLSFFGSKGLAEINPKIVLYKNNKAIVKCKRGKEVELIAGTAFIEKIRNKKVIINPLLTSGTIKTIKEFAGFDTTKRVENEEKLVKETKSVNKK</sequence>
<dbReference type="Proteomes" id="UP000526302">
    <property type="component" value="Unassembled WGS sequence"/>
</dbReference>
<organism evidence="3 4">
    <name type="scientific">Candidatus Iainarchaeum sp</name>
    <dbReference type="NCBI Taxonomy" id="3101447"/>
    <lineage>
        <taxon>Archaea</taxon>
        <taxon>Candidatus Iainarchaeota</taxon>
        <taxon>Candidatus Iainarchaeia</taxon>
        <taxon>Candidatus Iainarchaeales</taxon>
        <taxon>Candidatus Iainarchaeaceae</taxon>
        <taxon>Candidatus Iainarchaeum</taxon>
    </lineage>
</organism>
<dbReference type="EC" id="3.1.26.5" evidence="2"/>
<comment type="similarity">
    <text evidence="2">Belongs to the eukaryotic/archaeal RNase P protein component 2 family.</text>
</comment>
<evidence type="ECO:0000313" key="3">
    <source>
        <dbReference type="EMBL" id="NMA44772.1"/>
    </source>
</evidence>
<evidence type="ECO:0000313" key="4">
    <source>
        <dbReference type="Proteomes" id="UP000526302"/>
    </source>
</evidence>
<keyword evidence="2" id="KW-0255">Endonuclease</keyword>
<dbReference type="InterPro" id="IPR002759">
    <property type="entry name" value="Pop5/Rpp14/Rnp2-like"/>
</dbReference>
<dbReference type="InterPro" id="IPR038085">
    <property type="entry name" value="Rnp2-like_sf"/>
</dbReference>
<dbReference type="GO" id="GO:0005737">
    <property type="term" value="C:cytoplasm"/>
    <property type="evidence" value="ECO:0007669"/>
    <property type="project" value="UniProtKB-SubCell"/>
</dbReference>
<dbReference type="GO" id="GO:0030677">
    <property type="term" value="C:ribonuclease P complex"/>
    <property type="evidence" value="ECO:0007669"/>
    <property type="project" value="UniProtKB-UniRule"/>
</dbReference>
<accession>A0A7K4BZZ6</accession>
<keyword evidence="2" id="KW-0963">Cytoplasm</keyword>
<dbReference type="GO" id="GO:0004526">
    <property type="term" value="F:ribonuclease P activity"/>
    <property type="evidence" value="ECO:0007669"/>
    <property type="project" value="UniProtKB-UniRule"/>
</dbReference>
<dbReference type="SUPFAM" id="SSF160350">
    <property type="entry name" value="Rnp2-like"/>
    <property type="match status" value="1"/>
</dbReference>
<dbReference type="EMBL" id="JAAZKV010000023">
    <property type="protein sequence ID" value="NMA44772.1"/>
    <property type="molecule type" value="Genomic_DNA"/>
</dbReference>
<keyword evidence="2" id="KW-0378">Hydrolase</keyword>
<comment type="catalytic activity">
    <reaction evidence="2">
        <text>Endonucleolytic cleavage of RNA, removing 5'-extranucleotides from tRNA precursor.</text>
        <dbReference type="EC" id="3.1.26.5"/>
    </reaction>
</comment>
<comment type="function">
    <text evidence="2">Part of ribonuclease P, a protein complex that generates mature tRNA molecules by cleaving their 5'-ends.</text>
</comment>
<evidence type="ECO:0000256" key="1">
    <source>
        <dbReference type="ARBA" id="ARBA00022694"/>
    </source>
</evidence>
<proteinExistence type="inferred from homology"/>
<comment type="caution">
    <text evidence="3">The sequence shown here is derived from an EMBL/GenBank/DDBJ whole genome shotgun (WGS) entry which is preliminary data.</text>
</comment>
<keyword evidence="1 2" id="KW-0819">tRNA processing</keyword>
<protein>
    <recommendedName>
        <fullName evidence="2">Ribonuclease P protein component 2</fullName>
        <shortName evidence="2">RNase P component 2</shortName>
        <ecNumber evidence="2">3.1.26.5</ecNumber>
    </recommendedName>
    <alternativeName>
        <fullName evidence="2">Pop5</fullName>
    </alternativeName>
</protein>
<dbReference type="GO" id="GO:0001682">
    <property type="term" value="P:tRNA 5'-leader removal"/>
    <property type="evidence" value="ECO:0007669"/>
    <property type="project" value="UniProtKB-UniRule"/>
</dbReference>
<dbReference type="Gene3D" id="3.30.70.3250">
    <property type="entry name" value="Ribonuclease P, Pop5 subunit"/>
    <property type="match status" value="1"/>
</dbReference>
<gene>
    <name evidence="2" type="primary">rnp2</name>
    <name evidence="3" type="ORF">GX950_03115</name>
</gene>
<reference evidence="3 4" key="1">
    <citation type="journal article" date="2020" name="Biotechnol. Biofuels">
        <title>New insights from the biogas microbiome by comprehensive genome-resolved metagenomics of nearly 1600 species originating from multiple anaerobic digesters.</title>
        <authorList>
            <person name="Campanaro S."/>
            <person name="Treu L."/>
            <person name="Rodriguez-R L.M."/>
            <person name="Kovalovszki A."/>
            <person name="Ziels R.M."/>
            <person name="Maus I."/>
            <person name="Zhu X."/>
            <person name="Kougias P.G."/>
            <person name="Basile A."/>
            <person name="Luo G."/>
            <person name="Schluter A."/>
            <person name="Konstantinidis K.T."/>
            <person name="Angelidaki I."/>
        </authorList>
    </citation>
    <scope>NUCLEOTIDE SEQUENCE [LARGE SCALE GENOMIC DNA]</scope>
    <source>
        <strain evidence="3">AS22ysBPME_79</strain>
    </source>
</reference>
<dbReference type="Pfam" id="PF01900">
    <property type="entry name" value="RNase_P_Rpp14"/>
    <property type="match status" value="1"/>
</dbReference>
<keyword evidence="2" id="KW-0540">Nuclease</keyword>
<comment type="subcellular location">
    <subcellularLocation>
        <location evidence="2">Cytoplasm</location>
    </subcellularLocation>
</comment>
<dbReference type="HAMAP" id="MF_00755">
    <property type="entry name" value="RNase_P_2"/>
    <property type="match status" value="1"/>
</dbReference>